<feature type="domain" description="Bromo" evidence="16">
    <location>
        <begin position="128"/>
        <end position="175"/>
    </location>
</feature>
<dbReference type="InterPro" id="IPR036427">
    <property type="entry name" value="Bromodomain-like_sf"/>
</dbReference>
<dbReference type="GO" id="GO:0034243">
    <property type="term" value="P:regulation of transcription elongation by RNA polymerase II"/>
    <property type="evidence" value="ECO:0007669"/>
    <property type="project" value="InterPro"/>
</dbReference>
<evidence type="ECO:0000259" key="18">
    <source>
        <dbReference type="PROSITE" id="PS50865"/>
    </source>
</evidence>
<dbReference type="CDD" id="cd20159">
    <property type="entry name" value="PWWP_BS69"/>
    <property type="match status" value="1"/>
</dbReference>
<evidence type="ECO:0000256" key="12">
    <source>
        <dbReference type="PROSITE-ProRule" id="PRU00035"/>
    </source>
</evidence>
<evidence type="ECO:0000256" key="4">
    <source>
        <dbReference type="ARBA" id="ARBA00022723"/>
    </source>
</evidence>
<keyword evidence="14" id="KW-0175">Coiled coil</keyword>
<dbReference type="SUPFAM" id="SSF144232">
    <property type="entry name" value="HIT/MYND zinc finger-like"/>
    <property type="match status" value="1"/>
</dbReference>
<protein>
    <submittedName>
        <fullName evidence="20">Zinc finger MYND domain-containing protein 11</fullName>
    </submittedName>
</protein>
<dbReference type="GO" id="GO:0140006">
    <property type="term" value="F:histone H3 reader activity"/>
    <property type="evidence" value="ECO:0007669"/>
    <property type="project" value="UniProtKB-ARBA"/>
</dbReference>
<dbReference type="Gene3D" id="2.30.30.140">
    <property type="match status" value="1"/>
</dbReference>
<keyword evidence="6" id="KW-0862">Zinc</keyword>
<feature type="compositionally biased region" description="Basic and acidic residues" evidence="15">
    <location>
        <begin position="470"/>
        <end position="498"/>
    </location>
</feature>
<evidence type="ECO:0000256" key="11">
    <source>
        <dbReference type="ARBA" id="ARBA00023242"/>
    </source>
</evidence>
<feature type="region of interest" description="Disordered" evidence="15">
    <location>
        <begin position="414"/>
        <end position="547"/>
    </location>
</feature>
<dbReference type="PANTHER" id="PTHR46379">
    <property type="entry name" value="ZINC FINGER MYND DOMAIN-CONTAINING"/>
    <property type="match status" value="1"/>
</dbReference>
<feature type="compositionally biased region" description="Pro residues" evidence="15">
    <location>
        <begin position="303"/>
        <end position="313"/>
    </location>
</feature>
<dbReference type="GO" id="GO:0008270">
    <property type="term" value="F:zinc ion binding"/>
    <property type="evidence" value="ECO:0007669"/>
    <property type="project" value="UniProtKB-KW"/>
</dbReference>
<keyword evidence="9 12" id="KW-0103">Bromodomain</keyword>
<sequence>MMEPQFVCGVCQKRMLARAAAKNGLSREELNALLAFTVNKLRDRLPANLMERSVPAVGQKPGAESSTSSTSTSSGNSNPASATPNSIQPPTTSPGGGPAPPSAGSISANNGMNLHSNFGSEPWRAQLLLHHHMDLPTMERKTHDNRYRTAADLEIDAMTIVHNVCIYHGSNSSIAESARVFLREVQHCLLELQVCTDCYRWQFCSEDPYWFCRPCNPPHRLVYAKQKGFPYWPAKVMREGASSCDVRFFGSQHQRAIIDISLIKPITASAQLLQIKKTSAYTKAMEELKHHQELLGGGDANLLPPPPPPPLPPQQQSRPNKHREITDQTDKLVSGCSSKHSPEQTSDPRLEQQSSSSSSLITREDWEQHQQQLQHQFQQQQQQQYHGSYIESAALQQQYQAATLASQQLHHADYRKDQSAVASSDSGVKKEKSPTKHKLVADNCTNEDHSLEDARQIREEERGDGEERDEAMTGKERERGDGREEEPASEVEEKKSDDEAPLPASSPVTSSCKAGSAKSGCSSDSSGRDDVVSSSSQEPARRSLSVQTPQHLLQAALEDLESHQLQQEGKGGSDSTSPTISRLLDQIRTETTCSGSKNRSVGASLRKVEREFERMKEEYRAKLATLEETHKQHIRDTKRKQWCWTCESEAIYHCCWNTAYCSTDCQQQHWHKEHKKLCRRKR</sequence>
<dbReference type="Gene3D" id="1.20.920.10">
    <property type="entry name" value="Bromodomain-like"/>
    <property type="match status" value="1"/>
</dbReference>
<feature type="domain" description="PWWP" evidence="17">
    <location>
        <begin position="218"/>
        <end position="269"/>
    </location>
</feature>
<feature type="compositionally biased region" description="Low complexity" evidence="15">
    <location>
        <begin position="369"/>
        <end position="379"/>
    </location>
</feature>
<name>A0A8B7P2V0_HYAAZ</name>
<dbReference type="SUPFAM" id="SSF63748">
    <property type="entry name" value="Tudor/PWWP/MBT"/>
    <property type="match status" value="1"/>
</dbReference>
<keyword evidence="4" id="KW-0479">Metal-binding</keyword>
<feature type="compositionally biased region" description="Low complexity" evidence="15">
    <location>
        <begin position="510"/>
        <end position="525"/>
    </location>
</feature>
<dbReference type="InterPro" id="IPR000313">
    <property type="entry name" value="PWWP_dom"/>
</dbReference>
<dbReference type="SUPFAM" id="SSF47370">
    <property type="entry name" value="Bromodomain"/>
    <property type="match status" value="1"/>
</dbReference>
<dbReference type="KEGG" id="hazt:108676808"/>
<feature type="compositionally biased region" description="Basic and acidic residues" evidence="15">
    <location>
        <begin position="340"/>
        <end position="350"/>
    </location>
</feature>
<dbReference type="Gene3D" id="6.10.140.2220">
    <property type="match status" value="1"/>
</dbReference>
<evidence type="ECO:0000313" key="20">
    <source>
        <dbReference type="RefSeq" id="XP_018020434.2"/>
    </source>
</evidence>
<dbReference type="InterPro" id="IPR057053">
    <property type="entry name" value="MYND_ZMYND11_ZMYD8"/>
</dbReference>
<feature type="domain" description="MYND-type" evidence="18">
    <location>
        <begin position="643"/>
        <end position="678"/>
    </location>
</feature>
<evidence type="ECO:0000256" key="1">
    <source>
        <dbReference type="ARBA" id="ARBA00004123"/>
    </source>
</evidence>
<evidence type="ECO:0000256" key="8">
    <source>
        <dbReference type="ARBA" id="ARBA00023015"/>
    </source>
</evidence>
<dbReference type="InterPro" id="IPR047269">
    <property type="entry name" value="ZMY11"/>
</dbReference>
<dbReference type="SMART" id="SM00293">
    <property type="entry name" value="PWWP"/>
    <property type="match status" value="1"/>
</dbReference>
<dbReference type="Proteomes" id="UP000694843">
    <property type="component" value="Unplaced"/>
</dbReference>
<evidence type="ECO:0000256" key="3">
    <source>
        <dbReference type="ARBA" id="ARBA00022454"/>
    </source>
</evidence>
<dbReference type="Pfam" id="PF24324">
    <property type="entry name" value="MYND_ZMYND11_ZMYD8"/>
    <property type="match status" value="1"/>
</dbReference>
<feature type="region of interest" description="Disordered" evidence="15">
    <location>
        <begin position="52"/>
        <end position="111"/>
    </location>
</feature>
<dbReference type="GO" id="GO:0003714">
    <property type="term" value="F:transcription corepressor activity"/>
    <property type="evidence" value="ECO:0007669"/>
    <property type="project" value="InterPro"/>
</dbReference>
<dbReference type="InterPro" id="IPR002893">
    <property type="entry name" value="Znf_MYND"/>
</dbReference>
<keyword evidence="8" id="KW-0805">Transcription regulation</keyword>
<evidence type="ECO:0000256" key="9">
    <source>
        <dbReference type="ARBA" id="ARBA00023117"/>
    </source>
</evidence>
<keyword evidence="11" id="KW-0539">Nucleus</keyword>
<evidence type="ECO:0000259" key="17">
    <source>
        <dbReference type="PROSITE" id="PS50812"/>
    </source>
</evidence>
<feature type="compositionally biased region" description="Low complexity" evidence="15">
    <location>
        <begin position="61"/>
        <end position="90"/>
    </location>
</feature>
<evidence type="ECO:0000259" key="16">
    <source>
        <dbReference type="PROSITE" id="PS50014"/>
    </source>
</evidence>
<evidence type="ECO:0000256" key="2">
    <source>
        <dbReference type="ARBA" id="ARBA00004286"/>
    </source>
</evidence>
<evidence type="ECO:0000256" key="13">
    <source>
        <dbReference type="PROSITE-ProRule" id="PRU00134"/>
    </source>
</evidence>
<dbReference type="GO" id="GO:0005634">
    <property type="term" value="C:nucleus"/>
    <property type="evidence" value="ECO:0007669"/>
    <property type="project" value="UniProtKB-SubCell"/>
</dbReference>
<dbReference type="RefSeq" id="XP_018020434.2">
    <property type="nucleotide sequence ID" value="XM_018164945.2"/>
</dbReference>
<dbReference type="Pfam" id="PF00439">
    <property type="entry name" value="Bromodomain"/>
    <property type="match status" value="1"/>
</dbReference>
<dbReference type="FunFam" id="6.10.140.2220:FF:000002">
    <property type="entry name" value="Protein kinase C-binding protein 1 isoform C"/>
    <property type="match status" value="1"/>
</dbReference>
<reference evidence="20" key="1">
    <citation type="submission" date="2025-08" db="UniProtKB">
        <authorList>
            <consortium name="RefSeq"/>
        </authorList>
    </citation>
    <scope>IDENTIFICATION</scope>
    <source>
        <tissue evidence="20">Whole organism</tissue>
    </source>
</reference>
<dbReference type="PROSITE" id="PS50014">
    <property type="entry name" value="BROMODOMAIN_2"/>
    <property type="match status" value="1"/>
</dbReference>
<keyword evidence="7" id="KW-0156">Chromatin regulator</keyword>
<dbReference type="GeneID" id="108676808"/>
<gene>
    <name evidence="20" type="primary">LOC108676808</name>
</gene>
<accession>A0A8B7P2V0</accession>
<dbReference type="Pfam" id="PF00855">
    <property type="entry name" value="PWWP"/>
    <property type="match status" value="1"/>
</dbReference>
<proteinExistence type="predicted"/>
<dbReference type="AlphaFoldDB" id="A0A8B7P2V0"/>
<dbReference type="GO" id="GO:0005694">
    <property type="term" value="C:chromosome"/>
    <property type="evidence" value="ECO:0007669"/>
    <property type="project" value="UniProtKB-SubCell"/>
</dbReference>
<keyword evidence="19" id="KW-1185">Reference proteome</keyword>
<evidence type="ECO:0000256" key="14">
    <source>
        <dbReference type="SAM" id="Coils"/>
    </source>
</evidence>
<evidence type="ECO:0000256" key="10">
    <source>
        <dbReference type="ARBA" id="ARBA00023163"/>
    </source>
</evidence>
<evidence type="ECO:0000313" key="19">
    <source>
        <dbReference type="Proteomes" id="UP000694843"/>
    </source>
</evidence>
<dbReference type="PROSITE" id="PS01360">
    <property type="entry name" value="ZF_MYND_1"/>
    <property type="match status" value="1"/>
</dbReference>
<dbReference type="OMA" id="TMERKTH"/>
<keyword evidence="3" id="KW-0158">Chromosome</keyword>
<dbReference type="GO" id="GO:0009966">
    <property type="term" value="P:regulation of signal transduction"/>
    <property type="evidence" value="ECO:0007669"/>
    <property type="project" value="TreeGrafter"/>
</dbReference>
<organism evidence="19 20">
    <name type="scientific">Hyalella azteca</name>
    <name type="common">Amphipod</name>
    <dbReference type="NCBI Taxonomy" id="294128"/>
    <lineage>
        <taxon>Eukaryota</taxon>
        <taxon>Metazoa</taxon>
        <taxon>Ecdysozoa</taxon>
        <taxon>Arthropoda</taxon>
        <taxon>Crustacea</taxon>
        <taxon>Multicrustacea</taxon>
        <taxon>Malacostraca</taxon>
        <taxon>Eumalacostraca</taxon>
        <taxon>Peracarida</taxon>
        <taxon>Amphipoda</taxon>
        <taxon>Senticaudata</taxon>
        <taxon>Talitrida</taxon>
        <taxon>Talitroidea</taxon>
        <taxon>Hyalellidae</taxon>
        <taxon>Hyalella</taxon>
    </lineage>
</organism>
<feature type="compositionally biased region" description="Basic and acidic residues" evidence="15">
    <location>
        <begin position="446"/>
        <end position="461"/>
    </location>
</feature>
<dbReference type="PANTHER" id="PTHR46379:SF1">
    <property type="entry name" value="ZINC FINGER MYND DOMAIN-CONTAINING PROTEIN 11"/>
    <property type="match status" value="1"/>
</dbReference>
<dbReference type="InterPro" id="IPR047268">
    <property type="entry name" value="PWWP_BS69"/>
</dbReference>
<keyword evidence="10" id="KW-0804">Transcription</keyword>
<dbReference type="PROSITE" id="PS50865">
    <property type="entry name" value="ZF_MYND_2"/>
    <property type="match status" value="1"/>
</dbReference>
<keyword evidence="5 13" id="KW-0863">Zinc-finger</keyword>
<evidence type="ECO:0000256" key="5">
    <source>
        <dbReference type="ARBA" id="ARBA00022771"/>
    </source>
</evidence>
<dbReference type="PROSITE" id="PS50812">
    <property type="entry name" value="PWWP"/>
    <property type="match status" value="1"/>
</dbReference>
<feature type="region of interest" description="Disordered" evidence="15">
    <location>
        <begin position="296"/>
        <end position="379"/>
    </location>
</feature>
<comment type="subcellular location">
    <subcellularLocation>
        <location evidence="2">Chromosome</location>
    </subcellularLocation>
    <subcellularLocation>
        <location evidence="1">Nucleus</location>
    </subcellularLocation>
</comment>
<feature type="coiled-coil region" evidence="14">
    <location>
        <begin position="598"/>
        <end position="636"/>
    </location>
</feature>
<evidence type="ECO:0000256" key="15">
    <source>
        <dbReference type="SAM" id="MobiDB-lite"/>
    </source>
</evidence>
<dbReference type="OrthoDB" id="6272564at2759"/>
<evidence type="ECO:0000256" key="7">
    <source>
        <dbReference type="ARBA" id="ARBA00022853"/>
    </source>
</evidence>
<dbReference type="InterPro" id="IPR001487">
    <property type="entry name" value="Bromodomain"/>
</dbReference>
<dbReference type="SMART" id="SM00297">
    <property type="entry name" value="BROMO"/>
    <property type="match status" value="1"/>
</dbReference>
<evidence type="ECO:0000256" key="6">
    <source>
        <dbReference type="ARBA" id="ARBA00022833"/>
    </source>
</evidence>